<evidence type="ECO:0000256" key="2">
    <source>
        <dbReference type="ARBA" id="ARBA00022737"/>
    </source>
</evidence>
<evidence type="ECO:0000313" key="9">
    <source>
        <dbReference type="Proteomes" id="UP000077051"/>
    </source>
</evidence>
<reference evidence="8 9" key="1">
    <citation type="submission" date="2015-06" db="EMBL/GenBank/DDBJ databases">
        <title>Expansion of signal transduction pathways in fungi by whole-genome duplication.</title>
        <authorList>
            <consortium name="DOE Joint Genome Institute"/>
            <person name="Corrochano L.M."/>
            <person name="Kuo A."/>
            <person name="Marcet-Houben M."/>
            <person name="Polaino S."/>
            <person name="Salamov A."/>
            <person name="Villalobos J.M."/>
            <person name="Alvarez M.I."/>
            <person name="Avalos J."/>
            <person name="Benito E.P."/>
            <person name="Benoit I."/>
            <person name="Burger G."/>
            <person name="Camino L.P."/>
            <person name="Canovas D."/>
            <person name="Cerda-Olmedo E."/>
            <person name="Cheng J.-F."/>
            <person name="Dominguez A."/>
            <person name="Elias M."/>
            <person name="Eslava A.P."/>
            <person name="Glaser F."/>
            <person name="Grimwood J."/>
            <person name="Gutierrez G."/>
            <person name="Heitman J."/>
            <person name="Henrissat B."/>
            <person name="Iturriaga E.A."/>
            <person name="Lang B.F."/>
            <person name="Lavin J.L."/>
            <person name="Lee S."/>
            <person name="Li W."/>
            <person name="Lindquist E."/>
            <person name="Lopez-Garcia S."/>
            <person name="Luque E.M."/>
            <person name="Marcos A.T."/>
            <person name="Martin J."/>
            <person name="Mccluskey K."/>
            <person name="Medina H.R."/>
            <person name="Miralles-Duran A."/>
            <person name="Miyazaki A."/>
            <person name="Munoz-Torres E."/>
            <person name="Oguiza J.A."/>
            <person name="Ohm R."/>
            <person name="Olmedo M."/>
            <person name="Orejas M."/>
            <person name="Ortiz-Castellanos L."/>
            <person name="Pisabarro A.G."/>
            <person name="Rodriguez-Romero J."/>
            <person name="Ruiz-Herrera J."/>
            <person name="Ruiz-Vazquez R."/>
            <person name="Sanz C."/>
            <person name="Schackwitz W."/>
            <person name="Schmutz J."/>
            <person name="Shahriari M."/>
            <person name="Shelest E."/>
            <person name="Silva-Franco F."/>
            <person name="Soanes D."/>
            <person name="Syed K."/>
            <person name="Tagua V.G."/>
            <person name="Talbot N.J."/>
            <person name="Thon M."/>
            <person name="De Vries R.P."/>
            <person name="Wiebenga A."/>
            <person name="Yadav J.S."/>
            <person name="Braun E.L."/>
            <person name="Baker S."/>
            <person name="Garre V."/>
            <person name="Horwitz B."/>
            <person name="Torres-Martinez S."/>
            <person name="Idnurm A."/>
            <person name="Herrera-Estrella A."/>
            <person name="Gabaldon T."/>
            <person name="Grigoriev I.V."/>
        </authorList>
    </citation>
    <scope>NUCLEOTIDE SEQUENCE [LARGE SCALE GENOMIC DNA]</scope>
    <source>
        <strain evidence="8 9">CBS 277.49</strain>
    </source>
</reference>
<feature type="compositionally biased region" description="Polar residues" evidence="6">
    <location>
        <begin position="44"/>
        <end position="58"/>
    </location>
</feature>
<dbReference type="EMBL" id="AMYB01000005">
    <property type="protein sequence ID" value="OAD01758.1"/>
    <property type="molecule type" value="Genomic_DNA"/>
</dbReference>
<keyword evidence="4" id="KW-0862">Zinc</keyword>
<dbReference type="SUPFAM" id="SSF57667">
    <property type="entry name" value="beta-beta-alpha zinc fingers"/>
    <property type="match status" value="1"/>
</dbReference>
<evidence type="ECO:0000256" key="3">
    <source>
        <dbReference type="ARBA" id="ARBA00022771"/>
    </source>
</evidence>
<evidence type="ECO:0000256" key="6">
    <source>
        <dbReference type="SAM" id="MobiDB-lite"/>
    </source>
</evidence>
<gene>
    <name evidence="8" type="ORF">MUCCIDRAFT_163718</name>
</gene>
<dbReference type="FunFam" id="3.30.160.60:FF:000358">
    <property type="entry name" value="zinc finger protein 24"/>
    <property type="match status" value="1"/>
</dbReference>
<feature type="domain" description="C2H2-type" evidence="7">
    <location>
        <begin position="90"/>
        <end position="119"/>
    </location>
</feature>
<dbReference type="PANTHER" id="PTHR14003">
    <property type="entry name" value="TRANSCRIPTIONAL REPRESSOR PROTEIN YY"/>
    <property type="match status" value="1"/>
</dbReference>
<dbReference type="GO" id="GO:0008270">
    <property type="term" value="F:zinc ion binding"/>
    <property type="evidence" value="ECO:0007669"/>
    <property type="project" value="UniProtKB-KW"/>
</dbReference>
<evidence type="ECO:0000256" key="4">
    <source>
        <dbReference type="ARBA" id="ARBA00022833"/>
    </source>
</evidence>
<evidence type="ECO:0000259" key="7">
    <source>
        <dbReference type="PROSITE" id="PS50157"/>
    </source>
</evidence>
<feature type="compositionally biased region" description="Low complexity" evidence="6">
    <location>
        <begin position="34"/>
        <end position="43"/>
    </location>
</feature>
<dbReference type="FunFam" id="3.30.160.60:FF:000425">
    <property type="entry name" value="PLAG1 like zinc finger 1"/>
    <property type="match status" value="1"/>
</dbReference>
<feature type="region of interest" description="Disordered" evidence="6">
    <location>
        <begin position="31"/>
        <end position="59"/>
    </location>
</feature>
<evidence type="ECO:0000256" key="1">
    <source>
        <dbReference type="ARBA" id="ARBA00022723"/>
    </source>
</evidence>
<dbReference type="InterPro" id="IPR036236">
    <property type="entry name" value="Znf_C2H2_sf"/>
</dbReference>
<keyword evidence="1" id="KW-0479">Metal-binding</keyword>
<dbReference type="PROSITE" id="PS50157">
    <property type="entry name" value="ZINC_FINGER_C2H2_2"/>
    <property type="match status" value="2"/>
</dbReference>
<name>A0A168JY79_MUCCL</name>
<keyword evidence="9" id="KW-1185">Reference proteome</keyword>
<dbReference type="PROSITE" id="PS00028">
    <property type="entry name" value="ZINC_FINGER_C2H2_1"/>
    <property type="match status" value="2"/>
</dbReference>
<dbReference type="STRING" id="747725.A0A168JY79"/>
<dbReference type="GO" id="GO:0000981">
    <property type="term" value="F:DNA-binding transcription factor activity, RNA polymerase II-specific"/>
    <property type="evidence" value="ECO:0007669"/>
    <property type="project" value="TreeGrafter"/>
</dbReference>
<comment type="caution">
    <text evidence="8">The sequence shown here is derived from an EMBL/GenBank/DDBJ whole genome shotgun (WGS) entry which is preliminary data.</text>
</comment>
<dbReference type="GO" id="GO:0031519">
    <property type="term" value="C:PcG protein complex"/>
    <property type="evidence" value="ECO:0007669"/>
    <property type="project" value="TreeGrafter"/>
</dbReference>
<dbReference type="GO" id="GO:0000785">
    <property type="term" value="C:chromatin"/>
    <property type="evidence" value="ECO:0007669"/>
    <property type="project" value="TreeGrafter"/>
</dbReference>
<organism evidence="8 9">
    <name type="scientific">Mucor lusitanicus CBS 277.49</name>
    <dbReference type="NCBI Taxonomy" id="747725"/>
    <lineage>
        <taxon>Eukaryota</taxon>
        <taxon>Fungi</taxon>
        <taxon>Fungi incertae sedis</taxon>
        <taxon>Mucoromycota</taxon>
        <taxon>Mucoromycotina</taxon>
        <taxon>Mucoromycetes</taxon>
        <taxon>Mucorales</taxon>
        <taxon>Mucorineae</taxon>
        <taxon>Mucoraceae</taxon>
        <taxon>Mucor</taxon>
    </lineage>
</organism>
<dbReference type="GO" id="GO:0005667">
    <property type="term" value="C:transcription regulator complex"/>
    <property type="evidence" value="ECO:0007669"/>
    <property type="project" value="TreeGrafter"/>
</dbReference>
<evidence type="ECO:0000313" key="8">
    <source>
        <dbReference type="EMBL" id="OAD01758.1"/>
    </source>
</evidence>
<dbReference type="GO" id="GO:0000978">
    <property type="term" value="F:RNA polymerase II cis-regulatory region sequence-specific DNA binding"/>
    <property type="evidence" value="ECO:0007669"/>
    <property type="project" value="TreeGrafter"/>
</dbReference>
<dbReference type="Gene3D" id="3.30.160.60">
    <property type="entry name" value="Classic Zinc Finger"/>
    <property type="match status" value="2"/>
</dbReference>
<dbReference type="InterPro" id="IPR013087">
    <property type="entry name" value="Znf_C2H2_type"/>
</dbReference>
<dbReference type="Proteomes" id="UP000077051">
    <property type="component" value="Unassembled WGS sequence"/>
</dbReference>
<accession>A0A168JY79</accession>
<protein>
    <submittedName>
        <fullName evidence="8">C2H2-type zinc finger transcription factor</fullName>
    </submittedName>
</protein>
<feature type="domain" description="C2H2-type" evidence="7">
    <location>
        <begin position="62"/>
        <end position="89"/>
    </location>
</feature>
<proteinExistence type="predicted"/>
<dbReference type="Pfam" id="PF00096">
    <property type="entry name" value="zf-C2H2"/>
    <property type="match status" value="2"/>
</dbReference>
<keyword evidence="2" id="KW-0677">Repeat</keyword>
<dbReference type="AlphaFoldDB" id="A0A168JY79"/>
<keyword evidence="3 5" id="KW-0863">Zinc-finger</keyword>
<dbReference type="SMART" id="SM00355">
    <property type="entry name" value="ZnF_C2H2"/>
    <property type="match status" value="2"/>
</dbReference>
<evidence type="ECO:0000256" key="5">
    <source>
        <dbReference type="PROSITE-ProRule" id="PRU00042"/>
    </source>
</evidence>
<dbReference type="OrthoDB" id="6077919at2759"/>
<sequence>MTVSPLLNPSRSPCQMYDNFLPNDYYTMQHGRRSSVNTSRSSSPQQQDTLHSRSTSPVNKRYSCRICNKRFTRPSSLTTHIYSHTGEKPFKCPVAGCGRNFSVVSNLRRHAKIHGNSNHVLLSTSSSSSTAYSSYSP</sequence>
<dbReference type="PANTHER" id="PTHR14003:SF19">
    <property type="entry name" value="YY2 TRANSCRIPTION FACTOR"/>
    <property type="match status" value="1"/>
</dbReference>
<dbReference type="VEuPathDB" id="FungiDB:MUCCIDRAFT_163718"/>